<keyword evidence="2" id="KW-0547">Nucleotide-binding</keyword>
<protein>
    <recommendedName>
        <fullName evidence="7">DNA repair protein RAD51 homolog 3</fullName>
    </recommendedName>
</protein>
<gene>
    <name evidence="9" type="ORF">TEA_016811</name>
</gene>
<name>A0A4S4EM25_CAMSN</name>
<dbReference type="SUPFAM" id="SSF52540">
    <property type="entry name" value="P-loop containing nucleoside triphosphate hydrolases"/>
    <property type="match status" value="2"/>
</dbReference>
<evidence type="ECO:0000313" key="10">
    <source>
        <dbReference type="Proteomes" id="UP000306102"/>
    </source>
</evidence>
<dbReference type="GO" id="GO:0033063">
    <property type="term" value="C:Rad51B-Rad51C-Rad51D-XRCC2 complex"/>
    <property type="evidence" value="ECO:0007669"/>
    <property type="project" value="TreeGrafter"/>
</dbReference>
<evidence type="ECO:0000256" key="4">
    <source>
        <dbReference type="ARBA" id="ARBA00022840"/>
    </source>
</evidence>
<reference evidence="9 10" key="1">
    <citation type="journal article" date="2018" name="Proc. Natl. Acad. Sci. U.S.A.">
        <title>Draft genome sequence of Camellia sinensis var. sinensis provides insights into the evolution of the tea genome and tea quality.</title>
        <authorList>
            <person name="Wei C."/>
            <person name="Yang H."/>
            <person name="Wang S."/>
            <person name="Zhao J."/>
            <person name="Liu C."/>
            <person name="Gao L."/>
            <person name="Xia E."/>
            <person name="Lu Y."/>
            <person name="Tai Y."/>
            <person name="She G."/>
            <person name="Sun J."/>
            <person name="Cao H."/>
            <person name="Tong W."/>
            <person name="Gao Q."/>
            <person name="Li Y."/>
            <person name="Deng W."/>
            <person name="Jiang X."/>
            <person name="Wang W."/>
            <person name="Chen Q."/>
            <person name="Zhang S."/>
            <person name="Li H."/>
            <person name="Wu J."/>
            <person name="Wang P."/>
            <person name="Li P."/>
            <person name="Shi C."/>
            <person name="Zheng F."/>
            <person name="Jian J."/>
            <person name="Huang B."/>
            <person name="Shan D."/>
            <person name="Shi M."/>
            <person name="Fang C."/>
            <person name="Yue Y."/>
            <person name="Li F."/>
            <person name="Li D."/>
            <person name="Wei S."/>
            <person name="Han B."/>
            <person name="Jiang C."/>
            <person name="Yin Y."/>
            <person name="Xia T."/>
            <person name="Zhang Z."/>
            <person name="Bennetzen J.L."/>
            <person name="Zhao S."/>
            <person name="Wan X."/>
        </authorList>
    </citation>
    <scope>NUCLEOTIDE SEQUENCE [LARGE SCALE GENOMIC DNA]</scope>
    <source>
        <strain evidence="10">cv. Shuchazao</strain>
        <tissue evidence="9">Leaf</tissue>
    </source>
</reference>
<dbReference type="InterPro" id="IPR020588">
    <property type="entry name" value="RecA_ATP-bd"/>
</dbReference>
<evidence type="ECO:0000259" key="8">
    <source>
        <dbReference type="PROSITE" id="PS50162"/>
    </source>
</evidence>
<dbReference type="SUPFAM" id="SSF47794">
    <property type="entry name" value="Rad51 N-terminal domain-like"/>
    <property type="match status" value="1"/>
</dbReference>
<feature type="domain" description="RecA family profile 1" evidence="8">
    <location>
        <begin position="84"/>
        <end position="237"/>
    </location>
</feature>
<dbReference type="GO" id="GO:0005657">
    <property type="term" value="C:replication fork"/>
    <property type="evidence" value="ECO:0007669"/>
    <property type="project" value="TreeGrafter"/>
</dbReference>
<dbReference type="InterPro" id="IPR052093">
    <property type="entry name" value="HR_Repair_Mediator"/>
</dbReference>
<dbReference type="Gene3D" id="3.40.50.300">
    <property type="entry name" value="P-loop containing nucleotide triphosphate hydrolases"/>
    <property type="match status" value="2"/>
</dbReference>
<comment type="caution">
    <text evidence="9">The sequence shown here is derived from an EMBL/GenBank/DDBJ whole genome shotgun (WGS) entry which is preliminary data.</text>
</comment>
<dbReference type="GO" id="GO:0033065">
    <property type="term" value="C:Rad51C-XRCC3 complex"/>
    <property type="evidence" value="ECO:0007669"/>
    <property type="project" value="TreeGrafter"/>
</dbReference>
<dbReference type="Pfam" id="PF08423">
    <property type="entry name" value="Rad51"/>
    <property type="match status" value="2"/>
</dbReference>
<evidence type="ECO:0000256" key="6">
    <source>
        <dbReference type="ARBA" id="ARBA00023242"/>
    </source>
</evidence>
<evidence type="ECO:0000256" key="5">
    <source>
        <dbReference type="ARBA" id="ARBA00023204"/>
    </source>
</evidence>
<dbReference type="EMBL" id="SDRB02003649">
    <property type="protein sequence ID" value="THG17185.1"/>
    <property type="molecule type" value="Genomic_DNA"/>
</dbReference>
<evidence type="ECO:0000313" key="9">
    <source>
        <dbReference type="EMBL" id="THG17185.1"/>
    </source>
</evidence>
<dbReference type="InterPro" id="IPR010995">
    <property type="entry name" value="DNA_repair_Rad51/TF_NusA_a-hlx"/>
</dbReference>
<dbReference type="Gene3D" id="1.10.150.20">
    <property type="entry name" value="5' to 3' exonuclease, C-terminal subdomain"/>
    <property type="match status" value="1"/>
</dbReference>
<keyword evidence="6" id="KW-0539">Nucleus</keyword>
<dbReference type="GO" id="GO:0008821">
    <property type="term" value="F:crossover junction DNA endonuclease activity"/>
    <property type="evidence" value="ECO:0007669"/>
    <property type="project" value="TreeGrafter"/>
</dbReference>
<dbReference type="Proteomes" id="UP000306102">
    <property type="component" value="Unassembled WGS sequence"/>
</dbReference>
<evidence type="ECO:0000256" key="7">
    <source>
        <dbReference type="ARBA" id="ARBA00040674"/>
    </source>
</evidence>
<keyword evidence="3" id="KW-0227">DNA damage</keyword>
<evidence type="ECO:0000256" key="3">
    <source>
        <dbReference type="ARBA" id="ARBA00022763"/>
    </source>
</evidence>
<sequence length="442" mass="48242">MEVLRLAVSATQRGKLISAGYTSLSSLSSLSPSDLARDLQISESEASEILKAASHCGRLDNSDGSHAIVTGAQTAWDMFHEEDLSRCITTSCADLDNILGGGINCKEVTEIDLSSASEESVFLILIGGVPGIGKTQLGIQLAVNVQIPVDCGGLGGKAIYIDTEGSFMVERALQIAEACVEDVLEYRSLRKNFQACQVQMQPKDFLNNILYFRICSYTEQIAVINYLEKFILEHKDVVYVLFILHVTVSAASHCGRLDNSDGSHAIVTGAQTAWDMFHEEDLSRCITTSCADLDNILGGGINCKEVTEIDLSSASEESVFLILIGGVPGIVNVQIPVDCGGLGGKAIYIDTEGSFMVERALQIAEACVEDVLEYRSLRKNFQACQVQMQPKDFLNNILYFRICSYTEQIAVINYLEKFILEHKDVGNSVLSSHDDFLLIHVP</sequence>
<dbReference type="GO" id="GO:0140664">
    <property type="term" value="F:ATP-dependent DNA damage sensor activity"/>
    <property type="evidence" value="ECO:0007669"/>
    <property type="project" value="InterPro"/>
</dbReference>
<dbReference type="PANTHER" id="PTHR46239:SF1">
    <property type="entry name" value="DNA REPAIR PROTEIN RAD51 HOMOLOG 3"/>
    <property type="match status" value="1"/>
</dbReference>
<comment type="subcellular location">
    <subcellularLocation>
        <location evidence="1">Nucleus</location>
    </subcellularLocation>
</comment>
<organism evidence="9 10">
    <name type="scientific">Camellia sinensis var. sinensis</name>
    <name type="common">China tea</name>
    <dbReference type="NCBI Taxonomy" id="542762"/>
    <lineage>
        <taxon>Eukaryota</taxon>
        <taxon>Viridiplantae</taxon>
        <taxon>Streptophyta</taxon>
        <taxon>Embryophyta</taxon>
        <taxon>Tracheophyta</taxon>
        <taxon>Spermatophyta</taxon>
        <taxon>Magnoliopsida</taxon>
        <taxon>eudicotyledons</taxon>
        <taxon>Gunneridae</taxon>
        <taxon>Pentapetalae</taxon>
        <taxon>asterids</taxon>
        <taxon>Ericales</taxon>
        <taxon>Theaceae</taxon>
        <taxon>Camellia</taxon>
    </lineage>
</organism>
<dbReference type="GO" id="GO:0005524">
    <property type="term" value="F:ATP binding"/>
    <property type="evidence" value="ECO:0007669"/>
    <property type="project" value="UniProtKB-KW"/>
</dbReference>
<dbReference type="PANTHER" id="PTHR46239">
    <property type="entry name" value="DNA REPAIR PROTEIN RAD51 HOMOLOG 3 RAD51C"/>
    <property type="match status" value="1"/>
</dbReference>
<dbReference type="GO" id="GO:0000400">
    <property type="term" value="F:four-way junction DNA binding"/>
    <property type="evidence" value="ECO:0007669"/>
    <property type="project" value="TreeGrafter"/>
</dbReference>
<evidence type="ECO:0000256" key="2">
    <source>
        <dbReference type="ARBA" id="ARBA00022741"/>
    </source>
</evidence>
<dbReference type="GO" id="GO:0000707">
    <property type="term" value="P:meiotic DNA recombinase assembly"/>
    <property type="evidence" value="ECO:0007669"/>
    <property type="project" value="TreeGrafter"/>
</dbReference>
<accession>A0A4S4EM25</accession>
<proteinExistence type="predicted"/>
<dbReference type="STRING" id="542762.A0A4S4EM25"/>
<keyword evidence="10" id="KW-1185">Reference proteome</keyword>
<dbReference type="GO" id="GO:0007131">
    <property type="term" value="P:reciprocal meiotic recombination"/>
    <property type="evidence" value="ECO:0007669"/>
    <property type="project" value="TreeGrafter"/>
</dbReference>
<dbReference type="InterPro" id="IPR013632">
    <property type="entry name" value="Rad51_C"/>
</dbReference>
<dbReference type="PROSITE" id="PS50162">
    <property type="entry name" value="RECA_2"/>
    <property type="match status" value="2"/>
</dbReference>
<dbReference type="InterPro" id="IPR027417">
    <property type="entry name" value="P-loop_NTPase"/>
</dbReference>
<keyword evidence="4" id="KW-0067">ATP-binding</keyword>
<keyword evidence="5" id="KW-0234">DNA repair</keyword>
<evidence type="ECO:0000256" key="1">
    <source>
        <dbReference type="ARBA" id="ARBA00004123"/>
    </source>
</evidence>
<dbReference type="AlphaFoldDB" id="A0A4S4EM25"/>
<feature type="domain" description="RecA family profile 1" evidence="8">
    <location>
        <begin position="282"/>
        <end position="442"/>
    </location>
</feature>